<keyword evidence="2" id="KW-0378">Hydrolase</keyword>
<dbReference type="eggNOG" id="COG1073">
    <property type="taxonomic scope" value="Bacteria"/>
</dbReference>
<feature type="domain" description="Xaa-Pro dipeptidyl-peptidase-like" evidence="3">
    <location>
        <begin position="50"/>
        <end position="263"/>
    </location>
</feature>
<dbReference type="Pfam" id="PF02129">
    <property type="entry name" value="Peptidase_S15"/>
    <property type="match status" value="1"/>
</dbReference>
<dbReference type="SUPFAM" id="SSF53474">
    <property type="entry name" value="alpha/beta-Hydrolases"/>
    <property type="match status" value="1"/>
</dbReference>
<dbReference type="GO" id="GO:0052689">
    <property type="term" value="F:carboxylic ester hydrolase activity"/>
    <property type="evidence" value="ECO:0007669"/>
    <property type="project" value="UniProtKB-ARBA"/>
</dbReference>
<evidence type="ECO:0000259" key="3">
    <source>
        <dbReference type="Pfam" id="PF02129"/>
    </source>
</evidence>
<sequence>MHTTPVEFFSGGERISALWRTPDKPIAPMRAIVQGPGWLGLKDAKLYVRYHEALTDAGYAVLVFDYRGFGDSEGARELSPAVQLADLRAAVSYLETREDVDADAIGVFGTGGTGGGNAVLLAHVDERVRCAVSQVPVADGRDWLHRMRSESDWLAFLASLDEDRKLRAATGEGRRVHPREEIMVPTAERRTTRVKADVDDRIPNSVSLAAADEIMEYRPIDAARQLTTPLLVIGVEGDATTPTDHAVALYEAAQGPRRLVMQRHTTHYAAYDRYWTTVTPLIVDWFDTHLRNSGVVVRTGDATGDVIELREEN</sequence>
<dbReference type="EMBL" id="CP001854">
    <property type="protein sequence ID" value="ADB52516.1"/>
    <property type="molecule type" value="Genomic_DNA"/>
</dbReference>
<dbReference type="Proteomes" id="UP000008229">
    <property type="component" value="Chromosome"/>
</dbReference>
<dbReference type="InterPro" id="IPR050261">
    <property type="entry name" value="FrsA_esterase"/>
</dbReference>
<evidence type="ECO:0000313" key="5">
    <source>
        <dbReference type="Proteomes" id="UP000008229"/>
    </source>
</evidence>
<evidence type="ECO:0000256" key="2">
    <source>
        <dbReference type="ARBA" id="ARBA00022801"/>
    </source>
</evidence>
<dbReference type="PANTHER" id="PTHR22946:SF9">
    <property type="entry name" value="POLYKETIDE TRANSFERASE AF380"/>
    <property type="match status" value="1"/>
</dbReference>
<reference evidence="4 5" key="1">
    <citation type="journal article" date="2010" name="Stand. Genomic Sci.">
        <title>Complete genome sequence of Conexibacter woesei type strain (ID131577).</title>
        <authorList>
            <person name="Pukall R."/>
            <person name="Lapidus A."/>
            <person name="Glavina Del Rio T."/>
            <person name="Copeland A."/>
            <person name="Tice H."/>
            <person name="Cheng J.-F."/>
            <person name="Lucas S."/>
            <person name="Chen F."/>
            <person name="Nolan M."/>
            <person name="Bruce D."/>
            <person name="Goodwin L."/>
            <person name="Pitluck S."/>
            <person name="Mavromatis K."/>
            <person name="Ivanova N."/>
            <person name="Ovchinnikova G."/>
            <person name="Pati A."/>
            <person name="Chen A."/>
            <person name="Palaniappan K."/>
            <person name="Land M."/>
            <person name="Hauser L."/>
            <person name="Chang Y.-J."/>
            <person name="Jeffries C.D."/>
            <person name="Chain P."/>
            <person name="Meincke L."/>
            <person name="Sims D."/>
            <person name="Brettin T."/>
            <person name="Detter J.C."/>
            <person name="Rohde M."/>
            <person name="Goeker M."/>
            <person name="Bristow J."/>
            <person name="Eisen J.A."/>
            <person name="Markowitz V."/>
            <person name="Kyrpides N.C."/>
            <person name="Klenk H.-P."/>
            <person name="Hugenholtz P."/>
        </authorList>
    </citation>
    <scope>NUCLEOTIDE SEQUENCE [LARGE SCALE GENOMIC DNA]</scope>
    <source>
        <strain evidence="5">DSM 14684 / CIP 108061 / JCM 11494 / NBRC 100937 / ID131577</strain>
    </source>
</reference>
<comment type="similarity">
    <text evidence="1">Belongs to the AB hydrolase superfamily.</text>
</comment>
<accession>D3F4Q9</accession>
<dbReference type="OrthoDB" id="5902829at2"/>
<keyword evidence="5" id="KW-1185">Reference proteome</keyword>
<dbReference type="KEGG" id="cwo:Cwoe_4101"/>
<dbReference type="STRING" id="469383.Cwoe_4101"/>
<proteinExistence type="inferred from homology"/>
<organism evidence="4 5">
    <name type="scientific">Conexibacter woesei (strain DSM 14684 / CCUG 47730 / CIP 108061 / JCM 11494 / NBRC 100937 / ID131577)</name>
    <dbReference type="NCBI Taxonomy" id="469383"/>
    <lineage>
        <taxon>Bacteria</taxon>
        <taxon>Bacillati</taxon>
        <taxon>Actinomycetota</taxon>
        <taxon>Thermoleophilia</taxon>
        <taxon>Solirubrobacterales</taxon>
        <taxon>Conexibacteraceae</taxon>
        <taxon>Conexibacter</taxon>
    </lineage>
</organism>
<dbReference type="InterPro" id="IPR000383">
    <property type="entry name" value="Xaa-Pro-like_dom"/>
</dbReference>
<dbReference type="ESTHER" id="conwi-d3f4q9">
    <property type="family name" value="Xaa-Pro-like_dom"/>
</dbReference>
<name>D3F4Q9_CONWI</name>
<protein>
    <submittedName>
        <fullName evidence="4">Peptidase S15</fullName>
    </submittedName>
</protein>
<gene>
    <name evidence="4" type="ordered locus">Cwoe_4101</name>
</gene>
<reference evidence="5" key="2">
    <citation type="submission" date="2010-01" db="EMBL/GenBank/DDBJ databases">
        <title>The complete genome of Conexibacter woesei DSM 14684.</title>
        <authorList>
            <consortium name="US DOE Joint Genome Institute (JGI-PGF)"/>
            <person name="Lucas S."/>
            <person name="Copeland A."/>
            <person name="Lapidus A."/>
            <person name="Glavina del Rio T."/>
            <person name="Dalin E."/>
            <person name="Tice H."/>
            <person name="Bruce D."/>
            <person name="Goodwin L."/>
            <person name="Pitluck S."/>
            <person name="Kyrpides N."/>
            <person name="Mavromatis K."/>
            <person name="Ivanova N."/>
            <person name="Mikhailova N."/>
            <person name="Chertkov O."/>
            <person name="Brettin T."/>
            <person name="Detter J.C."/>
            <person name="Han C."/>
            <person name="Larimer F."/>
            <person name="Land M."/>
            <person name="Hauser L."/>
            <person name="Markowitz V."/>
            <person name="Cheng J.-F."/>
            <person name="Hugenholtz P."/>
            <person name="Woyke T."/>
            <person name="Wu D."/>
            <person name="Pukall R."/>
            <person name="Steenblock K."/>
            <person name="Schneider S."/>
            <person name="Klenk H.-P."/>
            <person name="Eisen J.A."/>
        </authorList>
    </citation>
    <scope>NUCLEOTIDE SEQUENCE [LARGE SCALE GENOMIC DNA]</scope>
    <source>
        <strain evidence="5">DSM 14684 / CIP 108061 / JCM 11494 / NBRC 100937 / ID131577</strain>
    </source>
</reference>
<evidence type="ECO:0000256" key="1">
    <source>
        <dbReference type="ARBA" id="ARBA00008645"/>
    </source>
</evidence>
<dbReference type="AlphaFoldDB" id="D3F4Q9"/>
<dbReference type="RefSeq" id="WP_012935567.1">
    <property type="nucleotide sequence ID" value="NC_013739.1"/>
</dbReference>
<dbReference type="HOGENOM" id="CLU_048587_1_0_11"/>
<dbReference type="InterPro" id="IPR029058">
    <property type="entry name" value="AB_hydrolase_fold"/>
</dbReference>
<dbReference type="Gene3D" id="3.40.50.1820">
    <property type="entry name" value="alpha/beta hydrolase"/>
    <property type="match status" value="1"/>
</dbReference>
<dbReference type="PANTHER" id="PTHR22946">
    <property type="entry name" value="DIENELACTONE HYDROLASE DOMAIN-CONTAINING PROTEIN-RELATED"/>
    <property type="match status" value="1"/>
</dbReference>
<evidence type="ECO:0000313" key="4">
    <source>
        <dbReference type="EMBL" id="ADB52516.1"/>
    </source>
</evidence>